<organism evidence="1 2">
    <name type="scientific">Lacticaseibacillus manihotivorans</name>
    <dbReference type="NCBI Taxonomy" id="88233"/>
    <lineage>
        <taxon>Bacteria</taxon>
        <taxon>Bacillati</taxon>
        <taxon>Bacillota</taxon>
        <taxon>Bacilli</taxon>
        <taxon>Lactobacillales</taxon>
        <taxon>Lactobacillaceae</taxon>
        <taxon>Lacticaseibacillus</taxon>
    </lineage>
</organism>
<evidence type="ECO:0000313" key="2">
    <source>
        <dbReference type="Proteomes" id="UP000388452"/>
    </source>
</evidence>
<dbReference type="AlphaFoldDB" id="A0A5P8JQ69"/>
<reference evidence="1 2" key="1">
    <citation type="submission" date="2019-10" db="EMBL/GenBank/DDBJ databases">
        <title>Genome sequencing of Lactobacillus manihotivorans.</title>
        <authorList>
            <person name="Kim K."/>
        </authorList>
    </citation>
    <scope>NUCLEOTIDE SEQUENCE [LARGE SCALE GENOMIC DNA]</scope>
    <source>
        <strain evidence="1 2">LM010</strain>
    </source>
</reference>
<protein>
    <submittedName>
        <fullName evidence="1">Uncharacterized protein</fullName>
    </submittedName>
</protein>
<proteinExistence type="predicted"/>
<dbReference type="EMBL" id="CP045068">
    <property type="protein sequence ID" value="QFQ90930.1"/>
    <property type="molecule type" value="Genomic_DNA"/>
</dbReference>
<accession>A0A5P8JQ69</accession>
<sequence>MDLQVVTTKNGIHFLLDQDTAHQTGKLITANFIMMIVKKVFPGPEAKTQAPKYEYPEMVFTNQKAYRVNQVESQRDANELEVQLYSLLQAKQKLTKEIRQSLRDQYLVVETADQDDDEIEQTIG</sequence>
<dbReference type="RefSeq" id="WP_056962567.1">
    <property type="nucleotide sequence ID" value="NZ_CP045068.1"/>
</dbReference>
<gene>
    <name evidence="1" type="ORF">LM010_05600</name>
</gene>
<dbReference type="Proteomes" id="UP000388452">
    <property type="component" value="Chromosome"/>
</dbReference>
<name>A0A5P8JQ69_9LACO</name>
<evidence type="ECO:0000313" key="1">
    <source>
        <dbReference type="EMBL" id="QFQ90930.1"/>
    </source>
</evidence>